<accession>A0A1E7NAP8</accession>
<reference evidence="4" key="4">
    <citation type="submission" date="2016-08" db="EMBL/GenBank/DDBJ databases">
        <title>Sequencing, assembly and comparative genomics of S. aureofaciens ATCC 10762.</title>
        <authorList>
            <person name="Gradnigo J.S."/>
            <person name="Johnson N."/>
            <person name="Somerville G.A."/>
        </authorList>
    </citation>
    <scope>NUCLEOTIDE SEQUENCE [LARGE SCALE GENOMIC DNA]</scope>
    <source>
        <strain evidence="4">ATCC 10762 / DSM 40127 / CCM 3239 / JCM 4008 / LMG 5968 / NBRC 12843 / NCIMB 8234 / A-377</strain>
    </source>
</reference>
<reference evidence="3 4" key="2">
    <citation type="submission" date="2014-07" db="EMBL/GenBank/DDBJ databases">
        <authorList>
            <person name="Zhang J.E."/>
            <person name="Yang H."/>
            <person name="Guo J."/>
            <person name="Deng Z."/>
            <person name="Luo H."/>
            <person name="Luo M."/>
            <person name="Zhao B."/>
        </authorList>
    </citation>
    <scope>NUCLEOTIDE SEQUENCE [LARGE SCALE GENOMIC DNA]</scope>
    <source>
        <strain evidence="3">ATCC 10762</strain>
        <strain evidence="4">ATCC 10762 / DSM 40127 / CCM 3239 / JCM 4008 / LMG 5968 / NBRC 12843 / NCIMB 8234 / A-377</strain>
    </source>
</reference>
<sequence>MYSYDVSAPAGRPTTPTRSIPGMRPSYDAEHPHSTTPIYDELYSEYRRLFRALPGDRSGEEDLRFTGFAIRDGYPLRGEQRPHQPQQQAFHTYAGQPSGLPQFVPAQSQPTHPTSHPGHIPAPAPAPAPAATTSDGDGQSHGHAPPPSPQFTNGQGWVAAGYLGPLPHATPAPPPTPAPVLGTATGLAAAQSPGGRHRQLLSLPPGRAGDHH</sequence>
<reference evidence="3" key="3">
    <citation type="submission" date="2016-08" db="EMBL/GenBank/DDBJ databases">
        <title>Sequencing, Assembly and Comparative Genomics of S. aureofaciens ATCC 10762.</title>
        <authorList>
            <person name="Gradnigo J.S."/>
            <person name="Johnson N."/>
            <person name="Somerville G.A."/>
        </authorList>
    </citation>
    <scope>NUCLEOTIDE SEQUENCE [LARGE SCALE GENOMIC DNA]</scope>
    <source>
        <strain evidence="3">ATCC 10762</strain>
    </source>
</reference>
<organism evidence="3 4">
    <name type="scientific">Kitasatospora aureofaciens</name>
    <name type="common">Streptomyces aureofaciens</name>
    <dbReference type="NCBI Taxonomy" id="1894"/>
    <lineage>
        <taxon>Bacteria</taxon>
        <taxon>Bacillati</taxon>
        <taxon>Actinomycetota</taxon>
        <taxon>Actinomycetes</taxon>
        <taxon>Kitasatosporales</taxon>
        <taxon>Streptomycetaceae</taxon>
        <taxon>Kitasatospora</taxon>
    </lineage>
</organism>
<dbReference type="OrthoDB" id="4350605at2"/>
<gene>
    <name evidence="2" type="ORF">GCM10010502_70810</name>
    <name evidence="3" type="ORF">HS99_0024500</name>
</gene>
<feature type="compositionally biased region" description="Pro residues" evidence="1">
    <location>
        <begin position="168"/>
        <end position="178"/>
    </location>
</feature>
<feature type="compositionally biased region" description="Polar residues" evidence="1">
    <location>
        <begin position="105"/>
        <end position="114"/>
    </location>
</feature>
<reference evidence="2" key="5">
    <citation type="submission" date="2020-09" db="EMBL/GenBank/DDBJ databases">
        <authorList>
            <person name="Sun Q."/>
            <person name="Ohkuma M."/>
        </authorList>
    </citation>
    <scope>NUCLEOTIDE SEQUENCE</scope>
    <source>
        <strain evidence="2">JCM 4434</strain>
    </source>
</reference>
<feature type="region of interest" description="Disordered" evidence="1">
    <location>
        <begin position="1"/>
        <end position="35"/>
    </location>
</feature>
<dbReference type="GeneID" id="97489950"/>
<name>A0A1E7NAP8_KITAU</name>
<feature type="region of interest" description="Disordered" evidence="1">
    <location>
        <begin position="74"/>
        <end position="212"/>
    </location>
</feature>
<evidence type="ECO:0000313" key="4">
    <source>
        <dbReference type="Proteomes" id="UP000037395"/>
    </source>
</evidence>
<dbReference type="EMBL" id="BMUB01000037">
    <property type="protein sequence ID" value="GGV05740.1"/>
    <property type="molecule type" value="Genomic_DNA"/>
</dbReference>
<protein>
    <submittedName>
        <fullName evidence="3">Uncharacterized protein</fullName>
    </submittedName>
</protein>
<dbReference type="RefSeq" id="WP_050366513.1">
    <property type="nucleotide sequence ID" value="NZ_BMUB01000037.1"/>
</dbReference>
<proteinExistence type="predicted"/>
<evidence type="ECO:0000313" key="3">
    <source>
        <dbReference type="EMBL" id="OEV37761.1"/>
    </source>
</evidence>
<evidence type="ECO:0000313" key="2">
    <source>
        <dbReference type="EMBL" id="GGV05740.1"/>
    </source>
</evidence>
<comment type="caution">
    <text evidence="3">The sequence shown here is derived from an EMBL/GenBank/DDBJ whole genome shotgun (WGS) entry which is preliminary data.</text>
</comment>
<dbReference type="EMBL" id="JPRF03000018">
    <property type="protein sequence ID" value="OEV37761.1"/>
    <property type="molecule type" value="Genomic_DNA"/>
</dbReference>
<evidence type="ECO:0000256" key="1">
    <source>
        <dbReference type="SAM" id="MobiDB-lite"/>
    </source>
</evidence>
<keyword evidence="4" id="KW-1185">Reference proteome</keyword>
<dbReference type="Proteomes" id="UP000610124">
    <property type="component" value="Unassembled WGS sequence"/>
</dbReference>
<dbReference type="Proteomes" id="UP000037395">
    <property type="component" value="Unassembled WGS sequence"/>
</dbReference>
<accession>A0A8H9LY48</accession>
<reference evidence="2" key="1">
    <citation type="journal article" date="2014" name="Int. J. Syst. Evol. Microbiol.">
        <title>Complete genome sequence of Corynebacterium casei LMG S-19264T (=DSM 44701T), isolated from a smear-ripened cheese.</title>
        <authorList>
            <consortium name="US DOE Joint Genome Institute (JGI-PGF)"/>
            <person name="Walter F."/>
            <person name="Albersmeier A."/>
            <person name="Kalinowski J."/>
            <person name="Ruckert C."/>
        </authorList>
    </citation>
    <scope>NUCLEOTIDE SEQUENCE</scope>
    <source>
        <strain evidence="2">JCM 4434</strain>
    </source>
</reference>
<dbReference type="AlphaFoldDB" id="A0A1E7NAP8"/>